<dbReference type="PANTHER" id="PTHR13429">
    <property type="entry name" value="FERM DOMAIN (PROTEIN4.1-EZRIN-RADIXIN-MOESIN) FAMILY"/>
    <property type="match status" value="1"/>
</dbReference>
<dbReference type="Proteomes" id="UP001367676">
    <property type="component" value="Unassembled WGS sequence"/>
</dbReference>
<dbReference type="EMBL" id="JBBCAQ010000036">
    <property type="protein sequence ID" value="KAK7576444.1"/>
    <property type="molecule type" value="Genomic_DNA"/>
</dbReference>
<sequence length="1511" mass="163899">MVRVQEMEERERDVGKLPVGPGDGLENGEYLFVDPDYKLSKYAPKNWRSSSTHGLDSSGKPLLAFYLRVQFYIDSPILLRDEASRHQYYLQLRHNVKSRNLVYACVAEELMYLLAGLALQADLGDYVEAEHTENYFTLQEYFPEQMVVHGNETRLYQNAAVVHKANRTLSKAQAEIQFIREASSRDSFPLAHNSHLYRLKQKKHDPNPGTLWLAICTRGIELYEEKSCKPINGTFFWNNIGKLCFDRKKFEIRSLNPAGERMTYYTSSDEKSKHLLTLCRLTHQFCMAIQTRVNELTRKEEEEKKQYRDWGAELNVKLTEMCYNHSADQRISVISNTSSNTTSGIVSDRVQSLDESEDDLDMEIMINSPPAASLESLALAHLRDSFSKENRRVGRKISQNSPATRHSPTEMKGETSDQFCLNKLTLPTTPAPTDGSQCSSSCSTVVITGYSHEDTKAQMPQTSVTVSNRSHSTTSSLELGYSHTAQNSALSDSASCCLELDYSVQSAHASSGIYTLQSSCETNTVATTAVAASSETSGIGHSLVEDSEGMRSRSGSIVSTPGSFHGDGSDPSDTGHGTPLTAEELSDLIVGRSPKPCRGKYPSVATVSETLDSVADYVTLPPPPAPPPPRMSFKLTEPLVAHCGSAPHNAFSSKSSESSSYVARHGSMSTESQNSGGGKYCSEEAMLQRQIQFQHLAAGFSSHLLMDTLPGSHSAAAAAKPQPICLSTSDLSQLNEATFAAAATQLTKCQLLHQQRLQHHKSCTSIPLRAEEANARVITTKPHISLLRAQSTYVPSGSLMPSYSSAVTLHGATASPPSQLQQAPPLPPLPQPVHVSAGLLSKMGEMSLHAANSCAAASVPVVGPNNYLDVRKSGAAFLQQFHEKFPPPPPQLYQRQPPPPPPPVRNHYSGCGNAPPAHLLHYYPHHQLDQYRQQLYSDVDYVMYPLKDPAISKQEYLDSKEASGHSAQALRQQQQHHQQQHHHHLHHQYLSQSSLNAKMVAMAGGMRNCNGGVPTAGPSLYSLYGRKTRAMYQSTPNVAIAGGYPAAGSSTVSPLYQQYPNAARYASNQNLTSELSGGCSNSSLMYLSSKYPSSTSPLFSTTASLYSSMQSLRQDAASASSSSIYGRILPTSSSCSFARTRSDDNILNCVDHQQQQQQQRSSNLAHCAEMKFRKPPPPPPPPYDTQLQNSLVCLPERIKPPSQNIGSNAASIFELCTRSRDHLGSIGNLYDAGGDNDDPQANVSLDISSLREKSKNLDLPLISALCNDKTLLKQTNTVDACCASDDPFETSGNSWYNSPEDPQPELCVGGQLSATVAAAVSVYDSHPTSSAVNGPPSQMSGNTLDACAFVEPSEMVHRAATKKTNDVPSSFGSVAVATAVTTSTASFSTNGFSSSSLLPMARAAAAAEAIAKTANHTLAKETSTAAAPLFTKIKPLNAKLPKPSVSTSSKLKYTITQPIQKTVTKVKGSNGGSGSATFVEAKNSFVNRVRCKSSKVRSADMSSATSRSQND</sequence>
<evidence type="ECO:0000256" key="2">
    <source>
        <dbReference type="SAM" id="MobiDB-lite"/>
    </source>
</evidence>
<evidence type="ECO:0000313" key="4">
    <source>
        <dbReference type="EMBL" id="KAK7576444.1"/>
    </source>
</evidence>
<dbReference type="GO" id="GO:0030182">
    <property type="term" value="P:neuron differentiation"/>
    <property type="evidence" value="ECO:0007669"/>
    <property type="project" value="UniProtKB-ARBA"/>
</dbReference>
<dbReference type="InterPro" id="IPR011993">
    <property type="entry name" value="PH-like_dom_sf"/>
</dbReference>
<dbReference type="InterPro" id="IPR041781">
    <property type="entry name" value="FRMD6-FERM_C"/>
</dbReference>
<proteinExistence type="predicted"/>
<dbReference type="PANTHER" id="PTHR13429:SF5">
    <property type="entry name" value="PROTEIN EXPANDED"/>
    <property type="match status" value="1"/>
</dbReference>
<gene>
    <name evidence="4" type="ORF">V9T40_012730</name>
</gene>
<dbReference type="InterPro" id="IPR019748">
    <property type="entry name" value="FERM_central"/>
</dbReference>
<feature type="region of interest" description="Disordered" evidence="2">
    <location>
        <begin position="957"/>
        <end position="990"/>
    </location>
</feature>
<protein>
    <recommendedName>
        <fullName evidence="3">FERM domain-containing protein</fullName>
    </recommendedName>
</protein>
<feature type="domain" description="FERM" evidence="3">
    <location>
        <begin position="1"/>
        <end position="290"/>
    </location>
</feature>
<dbReference type="CDD" id="cd13185">
    <property type="entry name" value="FERM_C_FRMD1_FRMD6"/>
    <property type="match status" value="1"/>
</dbReference>
<dbReference type="SMART" id="SM00295">
    <property type="entry name" value="B41"/>
    <property type="match status" value="1"/>
</dbReference>
<dbReference type="SUPFAM" id="SSF50729">
    <property type="entry name" value="PH domain-like"/>
    <property type="match status" value="1"/>
</dbReference>
<feature type="region of interest" description="Disordered" evidence="2">
    <location>
        <begin position="390"/>
        <end position="416"/>
    </location>
</feature>
<dbReference type="InterPro" id="IPR014352">
    <property type="entry name" value="FERM/acyl-CoA-bd_prot_sf"/>
</dbReference>
<dbReference type="GO" id="GO:0035332">
    <property type="term" value="P:positive regulation of hippo signaling"/>
    <property type="evidence" value="ECO:0007669"/>
    <property type="project" value="TreeGrafter"/>
</dbReference>
<accession>A0AAN9T996</accession>
<evidence type="ECO:0000313" key="5">
    <source>
        <dbReference type="Proteomes" id="UP001367676"/>
    </source>
</evidence>
<evidence type="ECO:0000256" key="1">
    <source>
        <dbReference type="SAM" id="Coils"/>
    </source>
</evidence>
<dbReference type="GO" id="GO:0098592">
    <property type="term" value="C:cytoplasmic side of apical plasma membrane"/>
    <property type="evidence" value="ECO:0007669"/>
    <property type="project" value="TreeGrafter"/>
</dbReference>
<evidence type="ECO:0000259" key="3">
    <source>
        <dbReference type="PROSITE" id="PS50057"/>
    </source>
</evidence>
<feature type="compositionally biased region" description="Polar residues" evidence="2">
    <location>
        <begin position="397"/>
        <end position="406"/>
    </location>
</feature>
<dbReference type="InterPro" id="IPR018980">
    <property type="entry name" value="FERM_PH-like_C"/>
</dbReference>
<dbReference type="Gene3D" id="2.30.29.30">
    <property type="entry name" value="Pleckstrin-homology domain (PH domain)/Phosphotyrosine-binding domain (PTB)"/>
    <property type="match status" value="1"/>
</dbReference>
<organism evidence="4 5">
    <name type="scientific">Parthenolecanium corni</name>
    <dbReference type="NCBI Taxonomy" id="536013"/>
    <lineage>
        <taxon>Eukaryota</taxon>
        <taxon>Metazoa</taxon>
        <taxon>Ecdysozoa</taxon>
        <taxon>Arthropoda</taxon>
        <taxon>Hexapoda</taxon>
        <taxon>Insecta</taxon>
        <taxon>Pterygota</taxon>
        <taxon>Neoptera</taxon>
        <taxon>Paraneoptera</taxon>
        <taxon>Hemiptera</taxon>
        <taxon>Sternorrhyncha</taxon>
        <taxon>Coccoidea</taxon>
        <taxon>Coccidae</taxon>
        <taxon>Parthenolecanium</taxon>
    </lineage>
</organism>
<keyword evidence="1" id="KW-0175">Coiled coil</keyword>
<feature type="compositionally biased region" description="Basic and acidic residues" evidence="2">
    <location>
        <begin position="1"/>
        <end position="15"/>
    </location>
</feature>
<dbReference type="Pfam" id="PF09380">
    <property type="entry name" value="FERM_C"/>
    <property type="match status" value="1"/>
</dbReference>
<dbReference type="CDD" id="cd14473">
    <property type="entry name" value="FERM_B-lobe"/>
    <property type="match status" value="1"/>
</dbReference>
<feature type="coiled-coil region" evidence="1">
    <location>
        <begin position="286"/>
        <end position="313"/>
    </location>
</feature>
<feature type="compositionally biased region" description="Polar residues" evidence="2">
    <location>
        <begin position="553"/>
        <end position="562"/>
    </location>
</feature>
<dbReference type="InterPro" id="IPR000299">
    <property type="entry name" value="FERM_domain"/>
</dbReference>
<dbReference type="InterPro" id="IPR019749">
    <property type="entry name" value="Band_41_domain"/>
</dbReference>
<dbReference type="Pfam" id="PF00373">
    <property type="entry name" value="FERM_M"/>
    <property type="match status" value="1"/>
</dbReference>
<keyword evidence="5" id="KW-1185">Reference proteome</keyword>
<name>A0AAN9T996_9HEMI</name>
<dbReference type="PROSITE" id="PS50057">
    <property type="entry name" value="FERM_3"/>
    <property type="match status" value="1"/>
</dbReference>
<feature type="compositionally biased region" description="Low complexity" evidence="2">
    <location>
        <begin position="965"/>
        <end position="977"/>
    </location>
</feature>
<feature type="region of interest" description="Disordered" evidence="2">
    <location>
        <begin position="535"/>
        <end position="580"/>
    </location>
</feature>
<dbReference type="SUPFAM" id="SSF47031">
    <property type="entry name" value="Second domain of FERM"/>
    <property type="match status" value="1"/>
</dbReference>
<reference evidence="4 5" key="1">
    <citation type="submission" date="2024-03" db="EMBL/GenBank/DDBJ databases">
        <title>Adaptation during the transition from Ophiocordyceps entomopathogen to insect associate is accompanied by gene loss and intensified selection.</title>
        <authorList>
            <person name="Ward C.M."/>
            <person name="Onetto C.A."/>
            <person name="Borneman A.R."/>
        </authorList>
    </citation>
    <scope>NUCLEOTIDE SEQUENCE [LARGE SCALE GENOMIC DNA]</scope>
    <source>
        <strain evidence="4">AWRI1</strain>
        <tissue evidence="4">Single Adult Female</tissue>
    </source>
</reference>
<dbReference type="GO" id="GO:0009887">
    <property type="term" value="P:animal organ morphogenesis"/>
    <property type="evidence" value="ECO:0007669"/>
    <property type="project" value="UniProtKB-ARBA"/>
</dbReference>
<dbReference type="Gene3D" id="1.20.80.10">
    <property type="match status" value="1"/>
</dbReference>
<feature type="region of interest" description="Disordered" evidence="2">
    <location>
        <begin position="1"/>
        <end position="21"/>
    </location>
</feature>
<feature type="compositionally biased region" description="Basic residues" evidence="2">
    <location>
        <begin position="978"/>
        <end position="987"/>
    </location>
</feature>
<dbReference type="InterPro" id="IPR047145">
    <property type="entry name" value="FRMD6-like"/>
</dbReference>
<dbReference type="InterPro" id="IPR035963">
    <property type="entry name" value="FERM_2"/>
</dbReference>
<dbReference type="SMART" id="SM01196">
    <property type="entry name" value="FERM_C"/>
    <property type="match status" value="1"/>
</dbReference>
<feature type="region of interest" description="Disordered" evidence="2">
    <location>
        <begin position="1492"/>
        <end position="1511"/>
    </location>
</feature>
<comment type="caution">
    <text evidence="4">The sequence shown here is derived from an EMBL/GenBank/DDBJ whole genome shotgun (WGS) entry which is preliminary data.</text>
</comment>
<feature type="compositionally biased region" description="Polar residues" evidence="2">
    <location>
        <begin position="1500"/>
        <end position="1511"/>
    </location>
</feature>